<evidence type="ECO:0000313" key="2">
    <source>
        <dbReference type="Proteomes" id="UP001177021"/>
    </source>
</evidence>
<organism evidence="1 2">
    <name type="scientific">Trifolium pratense</name>
    <name type="common">Red clover</name>
    <dbReference type="NCBI Taxonomy" id="57577"/>
    <lineage>
        <taxon>Eukaryota</taxon>
        <taxon>Viridiplantae</taxon>
        <taxon>Streptophyta</taxon>
        <taxon>Embryophyta</taxon>
        <taxon>Tracheophyta</taxon>
        <taxon>Spermatophyta</taxon>
        <taxon>Magnoliopsida</taxon>
        <taxon>eudicotyledons</taxon>
        <taxon>Gunneridae</taxon>
        <taxon>Pentapetalae</taxon>
        <taxon>rosids</taxon>
        <taxon>fabids</taxon>
        <taxon>Fabales</taxon>
        <taxon>Fabaceae</taxon>
        <taxon>Papilionoideae</taxon>
        <taxon>50 kb inversion clade</taxon>
        <taxon>NPAAA clade</taxon>
        <taxon>Hologalegina</taxon>
        <taxon>IRL clade</taxon>
        <taxon>Trifolieae</taxon>
        <taxon>Trifolium</taxon>
    </lineage>
</organism>
<reference evidence="1" key="1">
    <citation type="submission" date="2023-10" db="EMBL/GenBank/DDBJ databases">
        <authorList>
            <person name="Rodriguez Cubillos JULIANA M."/>
            <person name="De Vega J."/>
        </authorList>
    </citation>
    <scope>NUCLEOTIDE SEQUENCE</scope>
</reference>
<accession>A0ACB0LID7</accession>
<sequence>MHCFPTTKGVEGGMCSLTNLAKDWLDTIPPNTINTWQELEVKFLDRYFPIHKYLDRRADITSFEQGDSETLYDAWERFKLCLKKCPKHGLDNHAQMQHFTQGLRAQTRMFLDASADGSLKNKDESEARELVESMAQNEYRVQNDRGAKKKSGMLELDTQTALLAQSTLMNTQMAAMLKHFTNSSNSQMQVMAAQDLKCDFCGQGHANGECFPEGSEEAKKRVTVFNCAFDCVIGNFCRDDIHERGAVGHEDEIDLERS</sequence>
<comment type="caution">
    <text evidence="1">The sequence shown here is derived from an EMBL/GenBank/DDBJ whole genome shotgun (WGS) entry which is preliminary data.</text>
</comment>
<keyword evidence="2" id="KW-1185">Reference proteome</keyword>
<protein>
    <submittedName>
        <fullName evidence="1">Uncharacterized protein</fullName>
    </submittedName>
</protein>
<dbReference type="EMBL" id="CASHSV030000513">
    <property type="protein sequence ID" value="CAJ2668380.1"/>
    <property type="molecule type" value="Genomic_DNA"/>
</dbReference>
<evidence type="ECO:0000313" key="1">
    <source>
        <dbReference type="EMBL" id="CAJ2668380.1"/>
    </source>
</evidence>
<proteinExistence type="predicted"/>
<gene>
    <name evidence="1" type="ORF">MILVUS5_LOCUS32771</name>
</gene>
<dbReference type="Proteomes" id="UP001177021">
    <property type="component" value="Unassembled WGS sequence"/>
</dbReference>
<name>A0ACB0LID7_TRIPR</name>